<dbReference type="AlphaFoldDB" id="A0A7X1A5E1"/>
<evidence type="ECO:0000313" key="1">
    <source>
        <dbReference type="EMBL" id="MBC2371582.1"/>
    </source>
</evidence>
<accession>A0A7X1A5E1</accession>
<organism evidence="1 2">
    <name type="scientific">Listeria booriae</name>
    <dbReference type="NCBI Taxonomy" id="1552123"/>
    <lineage>
        <taxon>Bacteria</taxon>
        <taxon>Bacillati</taxon>
        <taxon>Bacillota</taxon>
        <taxon>Bacilli</taxon>
        <taxon>Bacillales</taxon>
        <taxon>Listeriaceae</taxon>
        <taxon>Listeria</taxon>
    </lineage>
</organism>
<reference evidence="1 2" key="1">
    <citation type="submission" date="2020-03" db="EMBL/GenBank/DDBJ databases">
        <title>Soil Listeria distribution.</title>
        <authorList>
            <person name="Liao J."/>
            <person name="Wiedmann M."/>
        </authorList>
    </citation>
    <scope>NUCLEOTIDE SEQUENCE [LARGE SCALE GENOMIC DNA]</scope>
    <source>
        <strain evidence="1 2">FSL L7-1850</strain>
    </source>
</reference>
<proteinExistence type="predicted"/>
<comment type="caution">
    <text evidence="1">The sequence shown here is derived from an EMBL/GenBank/DDBJ whole genome shotgun (WGS) entry which is preliminary data.</text>
</comment>
<dbReference type="Proteomes" id="UP000546244">
    <property type="component" value="Unassembled WGS sequence"/>
</dbReference>
<dbReference type="RefSeq" id="WP_185618355.1">
    <property type="nucleotide sequence ID" value="NZ_JAARMV010000001.1"/>
</dbReference>
<dbReference type="EMBL" id="JAARMV010000001">
    <property type="protein sequence ID" value="MBC2371582.1"/>
    <property type="molecule type" value="Genomic_DNA"/>
</dbReference>
<protein>
    <submittedName>
        <fullName evidence="1">Uncharacterized protein</fullName>
    </submittedName>
</protein>
<evidence type="ECO:0000313" key="2">
    <source>
        <dbReference type="Proteomes" id="UP000546244"/>
    </source>
</evidence>
<gene>
    <name evidence="1" type="ORF">HBP98_06105</name>
</gene>
<name>A0A7X1A5E1_9LIST</name>
<sequence>MELLKALYKIEEALIESHSIDIQLNKIQLNLIYPDNGGKSLGISKTKYAFQQGAL</sequence>